<dbReference type="Proteomes" id="UP000263377">
    <property type="component" value="Unassembled WGS sequence"/>
</dbReference>
<proteinExistence type="predicted"/>
<protein>
    <submittedName>
        <fullName evidence="2">Transglutaminase</fullName>
    </submittedName>
</protein>
<dbReference type="InterPro" id="IPR002931">
    <property type="entry name" value="Transglutaminase-like"/>
</dbReference>
<sequence>MILQPETDDLAAYLMADGVIDHQEPQLRRLAAELATPEAAFQHVRDEVRHSADAGAYSGAFRASEVLAAGNAICHGKAHLLAALLRAQGVPTGLCYQRLADGEGDFVLHALNALYLHGRWARLDARGNREGVDARYDLERERLAWPVRPELGECDYPGIFSAPPAALVRALAEAVPGRAGYGYLPGELPVDGGAPGRPGR</sequence>
<dbReference type="PANTHER" id="PTHR33490:SF3">
    <property type="entry name" value="CONSERVED INTEGRAL MEMBRANE PROTEIN"/>
    <property type="match status" value="1"/>
</dbReference>
<gene>
    <name evidence="2" type="ORF">DR950_06580</name>
</gene>
<organism evidence="2 3">
    <name type="scientific">Kitasatospora xanthocidica</name>
    <dbReference type="NCBI Taxonomy" id="83382"/>
    <lineage>
        <taxon>Bacteria</taxon>
        <taxon>Bacillati</taxon>
        <taxon>Actinomycetota</taxon>
        <taxon>Actinomycetes</taxon>
        <taxon>Kitasatosporales</taxon>
        <taxon>Streptomycetaceae</taxon>
        <taxon>Kitasatospora</taxon>
    </lineage>
</organism>
<feature type="domain" description="Transglutaminase-like" evidence="1">
    <location>
        <begin position="33"/>
        <end position="125"/>
    </location>
</feature>
<keyword evidence="3" id="KW-1185">Reference proteome</keyword>
<reference evidence="2 3" key="1">
    <citation type="submission" date="2018-08" db="EMBL/GenBank/DDBJ databases">
        <title>Diversity &amp; Physiological Properties of Lignin-Decomposing Actinobacteria from Soil.</title>
        <authorList>
            <person name="Roh S.G."/>
            <person name="Kim S.B."/>
        </authorList>
    </citation>
    <scope>NUCLEOTIDE SEQUENCE [LARGE SCALE GENOMIC DNA]</scope>
    <source>
        <strain evidence="2 3">MMS17-GH009</strain>
    </source>
</reference>
<evidence type="ECO:0000259" key="1">
    <source>
        <dbReference type="Pfam" id="PF01841"/>
    </source>
</evidence>
<dbReference type="InterPro" id="IPR038765">
    <property type="entry name" value="Papain-like_cys_pep_sf"/>
</dbReference>
<dbReference type="RefSeq" id="WP_117491308.1">
    <property type="nucleotide sequence ID" value="NZ_QVIG01000001.1"/>
</dbReference>
<dbReference type="AlphaFoldDB" id="A0A373A4H3"/>
<dbReference type="EMBL" id="QVIG01000001">
    <property type="protein sequence ID" value="RGD62694.1"/>
    <property type="molecule type" value="Genomic_DNA"/>
</dbReference>
<dbReference type="SUPFAM" id="SSF54001">
    <property type="entry name" value="Cysteine proteinases"/>
    <property type="match status" value="1"/>
</dbReference>
<evidence type="ECO:0000313" key="3">
    <source>
        <dbReference type="Proteomes" id="UP000263377"/>
    </source>
</evidence>
<accession>A0A373A4H3</accession>
<dbReference type="PANTHER" id="PTHR33490">
    <property type="entry name" value="BLR5614 PROTEIN-RELATED"/>
    <property type="match status" value="1"/>
</dbReference>
<comment type="caution">
    <text evidence="2">The sequence shown here is derived from an EMBL/GenBank/DDBJ whole genome shotgun (WGS) entry which is preliminary data.</text>
</comment>
<dbReference type="Gene3D" id="3.10.620.30">
    <property type="match status" value="1"/>
</dbReference>
<evidence type="ECO:0000313" key="2">
    <source>
        <dbReference type="EMBL" id="RGD62694.1"/>
    </source>
</evidence>
<dbReference type="Pfam" id="PF01841">
    <property type="entry name" value="Transglut_core"/>
    <property type="match status" value="1"/>
</dbReference>
<name>A0A373A4H3_9ACTN</name>